<name>A0A1F6F2F5_9BACT</name>
<sequence>MKGCFVLQRRFLYIGHELAKLLKERGAVDEFCAYVQLRDGYRFLKQQKEISYTNIVLDEDIFKLAKDERIDHEYLQRLEHEYGVLWKYINVDRVVRLGQLVREYPHDTSPYSLEEMMRFVQGYAKRISAFLDEEKPDFLYMFQPGSLGTLLLYEMAKKRGIRVFTTLIPSMKDLVVISESYRGMTGVEKLYEENRKNALDKIPRYREARTFIEEFRRKPTVYSKVVVSREKSGRRGQFEFLLPKNLWRTLYFNFFRIFADWWTDAERRTDYSTVNPFLHLYDRVRRKLRNLRGLGDLYDSFDPTARFAFYPLQYEPEMGILMGAPFDTDQIAIVKRLAQSLPVGMYLYVKEHPTMVPYRPRRYYRELKKIPNVRLIDPVILGFDLVRHAALVASINSSAAWEATLLGKPVITFGDAFFNALPSVRRSRIPEELPALVAESLRGGGSSEEELTRFVAALLHDGASLDLMYVWEIERDRTKRKKELTHLAEVLERKIRTQAQRS</sequence>
<gene>
    <name evidence="1" type="ORF">A3A39_02980</name>
</gene>
<proteinExistence type="predicted"/>
<dbReference type="Pfam" id="PF05159">
    <property type="entry name" value="Capsule_synth"/>
    <property type="match status" value="1"/>
</dbReference>
<evidence type="ECO:0008006" key="3">
    <source>
        <dbReference type="Google" id="ProtNLM"/>
    </source>
</evidence>
<organism evidence="1 2">
    <name type="scientific">Candidatus Kaiserbacteria bacterium RIFCSPLOWO2_01_FULL_54_13</name>
    <dbReference type="NCBI Taxonomy" id="1798512"/>
    <lineage>
        <taxon>Bacteria</taxon>
        <taxon>Candidatus Kaiseribacteriota</taxon>
    </lineage>
</organism>
<dbReference type="SUPFAM" id="SSF53756">
    <property type="entry name" value="UDP-Glycosyltransferase/glycogen phosphorylase"/>
    <property type="match status" value="1"/>
</dbReference>
<dbReference type="AlphaFoldDB" id="A0A1F6F2F5"/>
<accession>A0A1F6F2F5</accession>
<dbReference type="InterPro" id="IPR007833">
    <property type="entry name" value="Capsule_polysaccharide_synth"/>
</dbReference>
<evidence type="ECO:0000313" key="2">
    <source>
        <dbReference type="Proteomes" id="UP000177372"/>
    </source>
</evidence>
<protein>
    <recommendedName>
        <fullName evidence="3">Capsule polysaccharide biosynthesis protein</fullName>
    </recommendedName>
</protein>
<evidence type="ECO:0000313" key="1">
    <source>
        <dbReference type="EMBL" id="OGG80029.1"/>
    </source>
</evidence>
<reference evidence="1 2" key="1">
    <citation type="journal article" date="2016" name="Nat. Commun.">
        <title>Thousands of microbial genomes shed light on interconnected biogeochemical processes in an aquifer system.</title>
        <authorList>
            <person name="Anantharaman K."/>
            <person name="Brown C.T."/>
            <person name="Hug L.A."/>
            <person name="Sharon I."/>
            <person name="Castelle C.J."/>
            <person name="Probst A.J."/>
            <person name="Thomas B.C."/>
            <person name="Singh A."/>
            <person name="Wilkins M.J."/>
            <person name="Karaoz U."/>
            <person name="Brodie E.L."/>
            <person name="Williams K.H."/>
            <person name="Hubbard S.S."/>
            <person name="Banfield J.F."/>
        </authorList>
    </citation>
    <scope>NUCLEOTIDE SEQUENCE [LARGE SCALE GENOMIC DNA]</scope>
</reference>
<dbReference type="STRING" id="1798512.A3A39_02980"/>
<comment type="caution">
    <text evidence="1">The sequence shown here is derived from an EMBL/GenBank/DDBJ whole genome shotgun (WGS) entry which is preliminary data.</text>
</comment>
<dbReference type="GO" id="GO:0000271">
    <property type="term" value="P:polysaccharide biosynthetic process"/>
    <property type="evidence" value="ECO:0007669"/>
    <property type="project" value="InterPro"/>
</dbReference>
<dbReference type="Proteomes" id="UP000177372">
    <property type="component" value="Unassembled WGS sequence"/>
</dbReference>
<dbReference type="GO" id="GO:0015774">
    <property type="term" value="P:polysaccharide transport"/>
    <property type="evidence" value="ECO:0007669"/>
    <property type="project" value="InterPro"/>
</dbReference>
<dbReference type="EMBL" id="MFLZ01000014">
    <property type="protein sequence ID" value="OGG80029.1"/>
    <property type="molecule type" value="Genomic_DNA"/>
</dbReference>